<accession>A0A8S5P1V9</accession>
<sequence>MQACFHSSGRMPQFVILYGLYNLSTARRKDSK</sequence>
<evidence type="ECO:0000313" key="1">
    <source>
        <dbReference type="EMBL" id="DAE00409.1"/>
    </source>
</evidence>
<organism evidence="1">
    <name type="scientific">Myoviridae sp. ctLnO19</name>
    <dbReference type="NCBI Taxonomy" id="2825085"/>
    <lineage>
        <taxon>Viruses</taxon>
        <taxon>Duplodnaviria</taxon>
        <taxon>Heunggongvirae</taxon>
        <taxon>Uroviricota</taxon>
        <taxon>Caudoviricetes</taxon>
    </lineage>
</organism>
<reference evidence="1" key="1">
    <citation type="journal article" date="2021" name="Proc. Natl. Acad. Sci. U.S.A.">
        <title>A Catalog of Tens of Thousands of Viruses from Human Metagenomes Reveals Hidden Associations with Chronic Diseases.</title>
        <authorList>
            <person name="Tisza M.J."/>
            <person name="Buck C.B."/>
        </authorList>
    </citation>
    <scope>NUCLEOTIDE SEQUENCE</scope>
    <source>
        <strain evidence="1">CtLnO19</strain>
    </source>
</reference>
<dbReference type="EMBL" id="BK015301">
    <property type="protein sequence ID" value="DAE00409.1"/>
    <property type="molecule type" value="Genomic_DNA"/>
</dbReference>
<name>A0A8S5P1V9_9CAUD</name>
<protein>
    <submittedName>
        <fullName evidence="1">Uncharacterized protein</fullName>
    </submittedName>
</protein>
<proteinExistence type="predicted"/>